<accession>A0A846WNS5</accession>
<proteinExistence type="predicted"/>
<sequence length="284" mass="30012">MAHDADTDVPSGIETGPTATAPTGPHDPVAVVDLGTPDVDASAAAYARLLGLSQPTDDIGVFAARIRLRPSTSGDQHRVLFGVPDADGHVRLLRRRGLELTAPTGDDVRGEWHVDTLPFGVTPADPVADRGLTVSAPEVAADIAGIDHLVFSSPDRNHAVALFGATLGLDFRLDRRVVDGLRQLFFRRGDLVVEVVVPDSAPADEPIRLWGIAWGSTDIGATHRRLTDAGVGISEVRDGRKPGTKVATINDDALATRSIIIGRSTVIGTDHPRRAASVHDEGAR</sequence>
<dbReference type="RefSeq" id="WP_006372796.1">
    <property type="nucleotide sequence ID" value="NZ_JAAXPC010000006.1"/>
</dbReference>
<evidence type="ECO:0000256" key="1">
    <source>
        <dbReference type="SAM" id="MobiDB-lite"/>
    </source>
</evidence>
<evidence type="ECO:0000313" key="4">
    <source>
        <dbReference type="Proteomes" id="UP000563898"/>
    </source>
</evidence>
<dbReference type="Proteomes" id="UP000563898">
    <property type="component" value="Unassembled WGS sequence"/>
</dbReference>
<evidence type="ECO:0000259" key="2">
    <source>
        <dbReference type="PROSITE" id="PS51819"/>
    </source>
</evidence>
<dbReference type="Pfam" id="PF13669">
    <property type="entry name" value="Glyoxalase_4"/>
    <property type="match status" value="1"/>
</dbReference>
<feature type="domain" description="VOC" evidence="2">
    <location>
        <begin position="145"/>
        <end position="262"/>
    </location>
</feature>
<comment type="caution">
    <text evidence="3">The sequence shown here is derived from an EMBL/GenBank/DDBJ whole genome shotgun (WGS) entry which is preliminary data.</text>
</comment>
<protein>
    <submittedName>
        <fullName evidence="3">VOC family protein</fullName>
    </submittedName>
</protein>
<evidence type="ECO:0000313" key="3">
    <source>
        <dbReference type="EMBL" id="NKY02440.1"/>
    </source>
</evidence>
<dbReference type="EMBL" id="JAAXPC010000006">
    <property type="protein sequence ID" value="NKY02440.1"/>
    <property type="molecule type" value="Genomic_DNA"/>
</dbReference>
<dbReference type="Gene3D" id="3.10.180.10">
    <property type="entry name" value="2,3-Dihydroxybiphenyl 1,2-Dioxygenase, domain 1"/>
    <property type="match status" value="1"/>
</dbReference>
<organism evidence="3 4">
    <name type="scientific">Gordonia polyisoprenivorans</name>
    <dbReference type="NCBI Taxonomy" id="84595"/>
    <lineage>
        <taxon>Bacteria</taxon>
        <taxon>Bacillati</taxon>
        <taxon>Actinomycetota</taxon>
        <taxon>Actinomycetes</taxon>
        <taxon>Mycobacteriales</taxon>
        <taxon>Gordoniaceae</taxon>
        <taxon>Gordonia</taxon>
    </lineage>
</organism>
<dbReference type="InterPro" id="IPR037523">
    <property type="entry name" value="VOC_core"/>
</dbReference>
<dbReference type="PROSITE" id="PS51819">
    <property type="entry name" value="VOC"/>
    <property type="match status" value="1"/>
</dbReference>
<feature type="compositionally biased region" description="Low complexity" evidence="1">
    <location>
        <begin position="15"/>
        <end position="24"/>
    </location>
</feature>
<dbReference type="InterPro" id="IPR029068">
    <property type="entry name" value="Glyas_Bleomycin-R_OHBP_Dase"/>
</dbReference>
<dbReference type="AlphaFoldDB" id="A0A846WNS5"/>
<gene>
    <name evidence="3" type="ORF">HGA05_12700</name>
</gene>
<dbReference type="SUPFAM" id="SSF54593">
    <property type="entry name" value="Glyoxalase/Bleomycin resistance protein/Dihydroxybiphenyl dioxygenase"/>
    <property type="match status" value="2"/>
</dbReference>
<reference evidence="3 4" key="1">
    <citation type="submission" date="2020-04" db="EMBL/GenBank/DDBJ databases">
        <title>MicrobeNet Type strains.</title>
        <authorList>
            <person name="Nicholson A.C."/>
        </authorList>
    </citation>
    <scope>NUCLEOTIDE SEQUENCE [LARGE SCALE GENOMIC DNA]</scope>
    <source>
        <strain evidence="3 4">ATCC BAA-14</strain>
    </source>
</reference>
<name>A0A846WNS5_9ACTN</name>
<feature type="region of interest" description="Disordered" evidence="1">
    <location>
        <begin position="1"/>
        <end position="28"/>
    </location>
</feature>